<evidence type="ECO:0000259" key="3">
    <source>
        <dbReference type="Pfam" id="PF13532"/>
    </source>
</evidence>
<dbReference type="STRING" id="269621.A0A238FAU7"/>
<dbReference type="EMBL" id="FMSP01000003">
    <property type="protein sequence ID" value="SCV68206.1"/>
    <property type="molecule type" value="Genomic_DNA"/>
</dbReference>
<gene>
    <name evidence="4" type="ORF">BQ2448_327</name>
</gene>
<dbReference type="InterPro" id="IPR037151">
    <property type="entry name" value="AlkB-like_sf"/>
</dbReference>
<dbReference type="InterPro" id="IPR027450">
    <property type="entry name" value="AlkB-like"/>
</dbReference>
<dbReference type="OrthoDB" id="2536504at2759"/>
<feature type="compositionally biased region" description="Basic and acidic residues" evidence="2">
    <location>
        <begin position="874"/>
        <end position="884"/>
    </location>
</feature>
<evidence type="ECO:0000313" key="5">
    <source>
        <dbReference type="Proteomes" id="UP000198372"/>
    </source>
</evidence>
<evidence type="ECO:0000256" key="1">
    <source>
        <dbReference type="PIRSR" id="PIRSR632852-1"/>
    </source>
</evidence>
<proteinExistence type="predicted"/>
<feature type="compositionally biased region" description="Basic residues" evidence="2">
    <location>
        <begin position="109"/>
        <end position="125"/>
    </location>
</feature>
<organism evidence="4 5">
    <name type="scientific">Microbotryum intermedium</name>
    <dbReference type="NCBI Taxonomy" id="269621"/>
    <lineage>
        <taxon>Eukaryota</taxon>
        <taxon>Fungi</taxon>
        <taxon>Dikarya</taxon>
        <taxon>Basidiomycota</taxon>
        <taxon>Pucciniomycotina</taxon>
        <taxon>Microbotryomycetes</taxon>
        <taxon>Microbotryales</taxon>
        <taxon>Microbotryaceae</taxon>
        <taxon>Microbotryum</taxon>
    </lineage>
</organism>
<dbReference type="GO" id="GO:0008198">
    <property type="term" value="F:ferrous iron binding"/>
    <property type="evidence" value="ECO:0007669"/>
    <property type="project" value="TreeGrafter"/>
</dbReference>
<dbReference type="AlphaFoldDB" id="A0A238FAU7"/>
<feature type="binding site" evidence="1">
    <location>
        <position position="926"/>
    </location>
    <ligand>
        <name>2-oxoglutarate</name>
        <dbReference type="ChEBI" id="CHEBI:16810"/>
    </ligand>
</feature>
<feature type="region of interest" description="Disordered" evidence="2">
    <location>
        <begin position="300"/>
        <end position="321"/>
    </location>
</feature>
<sequence>MRTMQDHSEPATIQDQHSDDLSDLTSLDSSDGDDDDDVLSTPSWPDRYDRRLSLRCRTGTAVHSNIILETLPTSPCEEPSTSSVADRRGRRGLAPAAKGGPSGAPPPPRGKRKWHQRKQSRRIKSKQQTQQVHQVEPSSIWIERNRTSPRENVEFHNKARLRSESLPAIQIRTPPSLSLCLERPLYSPSLVALHSPRPRSETFATDAPSCGSPDPCSPILTCPSYDLGDLLDHVEDSETEFDRKHDEVVVQLAVPRTPSSLSDPDTASPILEHASLELSQEHVHGSVHSYEACPQHTTNEAASKMEASGAAPQAEAQGLPAKEQVRIDPTPSSSAAATLRSLAVTHAYHDLSNDAVTIRAISDPSSITTTPSNSPPPLLPLPIPAIAAISDTSFLDALLSLSQSPEPDTRKAFSIDKSEWVEPEKDLKISDEGYPPIWCQSRQELCEALPYFRAYQGGHYDLGERCIGYLLDGFPAPGDRCEAKGKIIISHGGGCSEGDGNEFRLIRDQTRDNIRVRALINCHNTQTPVVLLAGKNYAHFPWLESRDIRYCVLGYYMVRDFWVEAEPNRATSGTGFFTRFKFLFEWVSSQGQPWFDQLIGPMDVEHLGISTTSLLDAASDEGAERWCSACQRWTPDVFEEMIACLDERCEAFFKIPVQGLALSETLRSCLSDLSYRSSLLQPRPRPSDQSTLHVPLSIYPPALQDLSSSLVDYSRSSWRGFWCRQCGRLSSRSQWFFLVCSNPCCTEKITLERRLFNADELRSRKPRKEPSVSDPAWLDWIDTNEDWQGWSIDLGEETRILQLWPRTGSPEEGLADALLEQYQSRAVGELLKRNMLTSHKVSGGFLTSQFSFNAGQSYNHVVSVETYPFSDHPTQPDRPNDEQPTRAPPCVTTARDHLQSAVQSLCSDSSTTQPGGFNEVLSVAYYQGGKMSYHDDGEQGVGPIVASLSLGADATMSFRRKSKGASNSTLNSKDGEDGVKGGGAGARKSKAVVQLQLRHGDVMIMHGSGVQKNLDHMVEPVNLRFAATARFIHPSNGSTKTGRKKRMITADAITTPSVVGPPTPTSLASASMPRSFLAVVPPLFDTPIPLVDQACFLRANYFNLPPLPPSFSPSSMYELKPSYRLAGEHPQTFDLPPQVTSVYEPP</sequence>
<dbReference type="Proteomes" id="UP000198372">
    <property type="component" value="Unassembled WGS sequence"/>
</dbReference>
<protein>
    <submittedName>
        <fullName evidence="4">BQ2448_327 protein</fullName>
    </submittedName>
</protein>
<feature type="compositionally biased region" description="Polar residues" evidence="2">
    <location>
        <begin position="126"/>
        <end position="137"/>
    </location>
</feature>
<dbReference type="PANTHER" id="PTHR31573:SF4">
    <property type="entry name" value="FE2OG DIOXYGENASE DOMAIN-CONTAINING PROTEIN"/>
    <property type="match status" value="1"/>
</dbReference>
<accession>A0A238FAU7</accession>
<dbReference type="InterPro" id="IPR032852">
    <property type="entry name" value="ALKBH2"/>
</dbReference>
<dbReference type="GO" id="GO:0035516">
    <property type="term" value="F:broad specificity oxidative DNA demethylase activity"/>
    <property type="evidence" value="ECO:0007669"/>
    <property type="project" value="TreeGrafter"/>
</dbReference>
<evidence type="ECO:0000313" key="4">
    <source>
        <dbReference type="EMBL" id="SCV68206.1"/>
    </source>
</evidence>
<feature type="region of interest" description="Disordered" evidence="2">
    <location>
        <begin position="72"/>
        <end position="137"/>
    </location>
</feature>
<feature type="domain" description="Alpha-ketoglutarate-dependent dioxygenase AlkB-like" evidence="3">
    <location>
        <begin position="878"/>
        <end position="1022"/>
    </location>
</feature>
<dbReference type="GO" id="GO:0006307">
    <property type="term" value="P:DNA alkylation repair"/>
    <property type="evidence" value="ECO:0007669"/>
    <property type="project" value="TreeGrafter"/>
</dbReference>
<feature type="region of interest" description="Disordered" evidence="2">
    <location>
        <begin position="867"/>
        <end position="888"/>
    </location>
</feature>
<name>A0A238FAU7_9BASI</name>
<dbReference type="PANTHER" id="PTHR31573">
    <property type="entry name" value="ALPHA-KETOGLUTARATE-DEPENDENT DIOXYGENASE ALKB HOMOLOG 2"/>
    <property type="match status" value="1"/>
</dbReference>
<dbReference type="Gene3D" id="2.60.120.590">
    <property type="entry name" value="Alpha-ketoglutarate-dependent dioxygenase AlkB-like"/>
    <property type="match status" value="1"/>
</dbReference>
<evidence type="ECO:0000256" key="2">
    <source>
        <dbReference type="SAM" id="MobiDB-lite"/>
    </source>
</evidence>
<feature type="binding site" evidence="1">
    <location>
        <position position="934"/>
    </location>
    <ligand>
        <name>2-oxoglutarate</name>
        <dbReference type="ChEBI" id="CHEBI:16810"/>
    </ligand>
</feature>
<feature type="compositionally biased region" description="Low complexity" evidence="2">
    <location>
        <begin position="72"/>
        <end position="83"/>
    </location>
</feature>
<feature type="region of interest" description="Disordered" evidence="2">
    <location>
        <begin position="1"/>
        <end position="50"/>
    </location>
</feature>
<dbReference type="Pfam" id="PF13532">
    <property type="entry name" value="2OG-FeII_Oxy_2"/>
    <property type="match status" value="1"/>
</dbReference>
<dbReference type="SUPFAM" id="SSF51197">
    <property type="entry name" value="Clavaminate synthase-like"/>
    <property type="match status" value="1"/>
</dbReference>
<dbReference type="GO" id="GO:0051747">
    <property type="term" value="F:cytosine C-5 DNA demethylase activity"/>
    <property type="evidence" value="ECO:0007669"/>
    <property type="project" value="TreeGrafter"/>
</dbReference>
<keyword evidence="5" id="KW-1185">Reference proteome</keyword>
<reference evidence="5" key="1">
    <citation type="submission" date="2016-09" db="EMBL/GenBank/DDBJ databases">
        <authorList>
            <person name="Jeantristanb JTB J.-T."/>
            <person name="Ricardo R."/>
        </authorList>
    </citation>
    <scope>NUCLEOTIDE SEQUENCE [LARGE SCALE GENOMIC DNA]</scope>
</reference>
<feature type="region of interest" description="Disordered" evidence="2">
    <location>
        <begin position="959"/>
        <end position="987"/>
    </location>
</feature>